<evidence type="ECO:0000256" key="1">
    <source>
        <dbReference type="SAM" id="Coils"/>
    </source>
</evidence>
<feature type="coiled-coil region" evidence="1">
    <location>
        <begin position="46"/>
        <end position="101"/>
    </location>
</feature>
<proteinExistence type="predicted"/>
<accession>A0A7S4GKX5</accession>
<dbReference type="AlphaFoldDB" id="A0A7S4GKX5"/>
<evidence type="ECO:0000313" key="2">
    <source>
        <dbReference type="EMBL" id="CAE0840064.1"/>
    </source>
</evidence>
<organism evidence="2">
    <name type="scientific">Oxyrrhis marina</name>
    <name type="common">Dinoflagellate</name>
    <dbReference type="NCBI Taxonomy" id="2969"/>
    <lineage>
        <taxon>Eukaryota</taxon>
        <taxon>Sar</taxon>
        <taxon>Alveolata</taxon>
        <taxon>Dinophyceae</taxon>
        <taxon>Oxyrrhinales</taxon>
        <taxon>Oxyrrhinaceae</taxon>
        <taxon>Oxyrrhis</taxon>
    </lineage>
</organism>
<name>A0A7S4GKX5_OXYMA</name>
<keyword evidence="1" id="KW-0175">Coiled coil</keyword>
<feature type="coiled-coil region" evidence="1">
    <location>
        <begin position="179"/>
        <end position="206"/>
    </location>
</feature>
<protein>
    <submittedName>
        <fullName evidence="2">Uncharacterized protein</fullName>
    </submittedName>
</protein>
<gene>
    <name evidence="2" type="ORF">OMAR00294_LOCUS256</name>
</gene>
<sequence length="319" mass="34713">MRCSVAFAVFSQVVADVSSSRLEDAARDVAALKRMADHAMAGNDGLNDAKTDVKSLEAMVKHAEQEATEAHANEVTMSKGMLKLNEELKEAQAQKATLVKGMTGLEHVVEAGTKTNTYLSKGVTSMRASVEQGEKDKVKLSKGVLALEREDRFLSKGVLDLKKAIDEDEVEKKELSKGVVDMSAELERERAHNAALQAKLAGDEKEVSSMHALLDRANSAEFASVSFVQVESNSCEAQDAQRRAEVAAKTSALLKGYCEDMCKVVLKHPDCNVCDGFVPPDATPGVNTWDELYAQFDKLKLVGRDMIKEWTGDAGKFGR</sequence>
<dbReference type="EMBL" id="HBJB01000303">
    <property type="protein sequence ID" value="CAE0840064.1"/>
    <property type="molecule type" value="Transcribed_RNA"/>
</dbReference>
<reference evidence="2" key="1">
    <citation type="submission" date="2021-01" db="EMBL/GenBank/DDBJ databases">
        <authorList>
            <person name="Corre E."/>
            <person name="Pelletier E."/>
            <person name="Niang G."/>
            <person name="Scheremetjew M."/>
            <person name="Finn R."/>
            <person name="Kale V."/>
            <person name="Holt S."/>
            <person name="Cochrane G."/>
            <person name="Meng A."/>
            <person name="Brown T."/>
            <person name="Cohen L."/>
        </authorList>
    </citation>
    <scope>NUCLEOTIDE SEQUENCE</scope>
    <source>
        <strain evidence="2">LB1974</strain>
    </source>
</reference>